<dbReference type="PANTHER" id="PTHR45339">
    <property type="entry name" value="HYBRID SIGNAL TRANSDUCTION HISTIDINE KINASE J"/>
    <property type="match status" value="1"/>
</dbReference>
<comment type="caution">
    <text evidence="5">The sequence shown here is derived from an EMBL/GenBank/DDBJ whole genome shotgun (WGS) entry which is preliminary data.</text>
</comment>
<keyword evidence="2" id="KW-0902">Two-component regulatory system</keyword>
<protein>
    <submittedName>
        <fullName evidence="5">Response regulator</fullName>
    </submittedName>
</protein>
<gene>
    <name evidence="5" type="ORF">ACFFSY_32835</name>
</gene>
<dbReference type="Pfam" id="PF00072">
    <property type="entry name" value="Response_reg"/>
    <property type="match status" value="1"/>
</dbReference>
<evidence type="ECO:0000313" key="5">
    <source>
        <dbReference type="EMBL" id="MFB9330753.1"/>
    </source>
</evidence>
<dbReference type="EMBL" id="JBHMDO010000053">
    <property type="protein sequence ID" value="MFB9330753.1"/>
    <property type="molecule type" value="Genomic_DNA"/>
</dbReference>
<dbReference type="PROSITE" id="PS50110">
    <property type="entry name" value="RESPONSE_REGULATORY"/>
    <property type="match status" value="1"/>
</dbReference>
<dbReference type="SUPFAM" id="SSF52172">
    <property type="entry name" value="CheY-like"/>
    <property type="match status" value="1"/>
</dbReference>
<feature type="modified residue" description="4-aspartylphosphate" evidence="3">
    <location>
        <position position="55"/>
    </location>
</feature>
<reference evidence="5 6" key="1">
    <citation type="submission" date="2024-09" db="EMBL/GenBank/DDBJ databases">
        <authorList>
            <person name="Sun Q."/>
            <person name="Mori K."/>
        </authorList>
    </citation>
    <scope>NUCLEOTIDE SEQUENCE [LARGE SCALE GENOMIC DNA]</scope>
    <source>
        <strain evidence="5 6">TISTR 2452</strain>
    </source>
</reference>
<dbReference type="Gene3D" id="3.40.50.2300">
    <property type="match status" value="1"/>
</dbReference>
<dbReference type="Proteomes" id="UP001589747">
    <property type="component" value="Unassembled WGS sequence"/>
</dbReference>
<dbReference type="PANTHER" id="PTHR45339:SF1">
    <property type="entry name" value="HYBRID SIGNAL TRANSDUCTION HISTIDINE KINASE J"/>
    <property type="match status" value="1"/>
</dbReference>
<dbReference type="RefSeq" id="WP_377502466.1">
    <property type="nucleotide sequence ID" value="NZ_JBHMDO010000053.1"/>
</dbReference>
<keyword evidence="1 3" id="KW-0597">Phosphoprotein</keyword>
<organism evidence="5 6">
    <name type="scientific">Paenibacillus aurantiacus</name>
    <dbReference type="NCBI Taxonomy" id="1936118"/>
    <lineage>
        <taxon>Bacteria</taxon>
        <taxon>Bacillati</taxon>
        <taxon>Bacillota</taxon>
        <taxon>Bacilli</taxon>
        <taxon>Bacillales</taxon>
        <taxon>Paenibacillaceae</taxon>
        <taxon>Paenibacillus</taxon>
    </lineage>
</organism>
<evidence type="ECO:0000313" key="6">
    <source>
        <dbReference type="Proteomes" id="UP001589747"/>
    </source>
</evidence>
<accession>A0ABV5L2U0</accession>
<evidence type="ECO:0000259" key="4">
    <source>
        <dbReference type="PROSITE" id="PS50110"/>
    </source>
</evidence>
<feature type="domain" description="Response regulatory" evidence="4">
    <location>
        <begin position="2"/>
        <end position="127"/>
    </location>
</feature>
<keyword evidence="6" id="KW-1185">Reference proteome</keyword>
<name>A0ABV5L2U0_9BACL</name>
<dbReference type="SMART" id="SM00448">
    <property type="entry name" value="REC"/>
    <property type="match status" value="1"/>
</dbReference>
<dbReference type="InterPro" id="IPR011006">
    <property type="entry name" value="CheY-like_superfamily"/>
</dbReference>
<sequence>MRILVAEDDLASRRFLSQLMSSYGDCDQTVDGMEALDAIQLAIEEGQPYGLICLDVMMPKLDGVKVLKAVRQMEKQHGIKGSSRSKVILTTALNPEFITHPLDPDVEMYAPKPLDAGKLDEMLRKMGLL</sequence>
<proteinExistence type="predicted"/>
<evidence type="ECO:0000256" key="2">
    <source>
        <dbReference type="ARBA" id="ARBA00023012"/>
    </source>
</evidence>
<evidence type="ECO:0000256" key="3">
    <source>
        <dbReference type="PROSITE-ProRule" id="PRU00169"/>
    </source>
</evidence>
<dbReference type="InterPro" id="IPR001789">
    <property type="entry name" value="Sig_transdc_resp-reg_receiver"/>
</dbReference>
<evidence type="ECO:0000256" key="1">
    <source>
        <dbReference type="ARBA" id="ARBA00022553"/>
    </source>
</evidence>